<dbReference type="SUPFAM" id="SSF52540">
    <property type="entry name" value="P-loop containing nucleoside triphosphate hydrolases"/>
    <property type="match status" value="1"/>
</dbReference>
<evidence type="ECO:0000256" key="1">
    <source>
        <dbReference type="ARBA" id="ARBA00022737"/>
    </source>
</evidence>
<dbReference type="Pfam" id="PF24883">
    <property type="entry name" value="NPHP3_N"/>
    <property type="match status" value="1"/>
</dbReference>
<organism evidence="3 4">
    <name type="scientific">Hypholoma sublateritium (strain FD-334 SS-4)</name>
    <dbReference type="NCBI Taxonomy" id="945553"/>
    <lineage>
        <taxon>Eukaryota</taxon>
        <taxon>Fungi</taxon>
        <taxon>Dikarya</taxon>
        <taxon>Basidiomycota</taxon>
        <taxon>Agaricomycotina</taxon>
        <taxon>Agaricomycetes</taxon>
        <taxon>Agaricomycetidae</taxon>
        <taxon>Agaricales</taxon>
        <taxon>Agaricineae</taxon>
        <taxon>Strophariaceae</taxon>
        <taxon>Hypholoma</taxon>
    </lineage>
</organism>
<dbReference type="STRING" id="945553.A0A0D2L8A1"/>
<dbReference type="InterPro" id="IPR056884">
    <property type="entry name" value="NPHP3-like_N"/>
</dbReference>
<protein>
    <recommendedName>
        <fullName evidence="2">Nephrocystin 3-like N-terminal domain-containing protein</fullName>
    </recommendedName>
</protein>
<evidence type="ECO:0000313" key="4">
    <source>
        <dbReference type="Proteomes" id="UP000054270"/>
    </source>
</evidence>
<dbReference type="PANTHER" id="PTHR10039:SF5">
    <property type="entry name" value="NACHT DOMAIN-CONTAINING PROTEIN"/>
    <property type="match status" value="1"/>
</dbReference>
<keyword evidence="4" id="KW-1185">Reference proteome</keyword>
<dbReference type="InterPro" id="IPR027417">
    <property type="entry name" value="P-loop_NTPase"/>
</dbReference>
<feature type="domain" description="Nephrocystin 3-like N-terminal" evidence="2">
    <location>
        <begin position="82"/>
        <end position="230"/>
    </location>
</feature>
<evidence type="ECO:0000259" key="2">
    <source>
        <dbReference type="Pfam" id="PF24883"/>
    </source>
</evidence>
<accession>A0A0D2L8A1</accession>
<dbReference type="Gene3D" id="3.40.50.300">
    <property type="entry name" value="P-loop containing nucleotide triphosphate hydrolases"/>
    <property type="match status" value="1"/>
</dbReference>
<dbReference type="EMBL" id="KN817543">
    <property type="protein sequence ID" value="KJA23437.1"/>
    <property type="molecule type" value="Genomic_DNA"/>
</dbReference>
<gene>
    <name evidence="3" type="ORF">HYPSUDRAFT_201454</name>
</gene>
<dbReference type="OMA" id="ECAGHEN"/>
<dbReference type="OrthoDB" id="3014077at2759"/>
<proteinExistence type="predicted"/>
<name>A0A0D2L8A1_HYPSF</name>
<sequence>MNAISQSGNGPDAQSVQHTQAAGVHNCYDADDGFKHLQAHVATSAFDSVDKVDAPKCHPQTRLAVLDEIMDWILLAVTRIQWMLWLNGAAGAGKSAIARSIVALCLSKNIPVARFFFFRTDPTRNSIQPVVATLVHQLVQQLPDLLAIIVPKIQSDPLIFRKSLETQLGYLIFEPLRQLHRECPMKTNVVLLVDGVDECAGHENQKGLVRAIASFLSPRDIPVVAFFGSRAENHLGQIFRSQEVSTSLLQLALDGHYLPDNDIRLFLTEKFAEIKATHPFSDYLDKDWPDPSHVGDIVTKSSGQFIYASVVIIFLSSPRQHPAQQLEIIRGLRPAGKLTPFAQLDALYRHIFSQVENIGQASLILAYSIFGNTPHLVDLEPFFGIPFDTVHVILADLPSIVDYRSSKEALYFLNASLPDFLLDSK</sequence>
<dbReference type="Proteomes" id="UP000054270">
    <property type="component" value="Unassembled WGS sequence"/>
</dbReference>
<keyword evidence="1" id="KW-0677">Repeat</keyword>
<reference evidence="4" key="1">
    <citation type="submission" date="2014-04" db="EMBL/GenBank/DDBJ databases">
        <title>Evolutionary Origins and Diversification of the Mycorrhizal Mutualists.</title>
        <authorList>
            <consortium name="DOE Joint Genome Institute"/>
            <consortium name="Mycorrhizal Genomics Consortium"/>
            <person name="Kohler A."/>
            <person name="Kuo A."/>
            <person name="Nagy L.G."/>
            <person name="Floudas D."/>
            <person name="Copeland A."/>
            <person name="Barry K.W."/>
            <person name="Cichocki N."/>
            <person name="Veneault-Fourrey C."/>
            <person name="LaButti K."/>
            <person name="Lindquist E.A."/>
            <person name="Lipzen A."/>
            <person name="Lundell T."/>
            <person name="Morin E."/>
            <person name="Murat C."/>
            <person name="Riley R."/>
            <person name="Ohm R."/>
            <person name="Sun H."/>
            <person name="Tunlid A."/>
            <person name="Henrissat B."/>
            <person name="Grigoriev I.V."/>
            <person name="Hibbett D.S."/>
            <person name="Martin F."/>
        </authorList>
    </citation>
    <scope>NUCLEOTIDE SEQUENCE [LARGE SCALE GENOMIC DNA]</scope>
    <source>
        <strain evidence="4">FD-334 SS-4</strain>
    </source>
</reference>
<evidence type="ECO:0000313" key="3">
    <source>
        <dbReference type="EMBL" id="KJA23437.1"/>
    </source>
</evidence>
<dbReference type="AlphaFoldDB" id="A0A0D2L8A1"/>
<dbReference type="PANTHER" id="PTHR10039">
    <property type="entry name" value="AMELOGENIN"/>
    <property type="match status" value="1"/>
</dbReference>